<name>A0ABV4U512_9BACT</name>
<keyword evidence="2" id="KW-1185">Reference proteome</keyword>
<gene>
    <name evidence="1" type="ORF">ACERK3_06405</name>
</gene>
<proteinExistence type="predicted"/>
<sequence>MTEQAIYKLRPNRVRRNYRGGAMLARWDGVGDPVDGACPEDWIASTVEARNPGLPPIDHEGLSTVETSVGVMRLTDLIAAAPQYMLGEAHLRSIGQSVGFLAKLLDAGMRLHIQAHPTAAFAQQHLGSRWGKLEAYVILDVRPSTAGSLLLGFQHCPTPEQWKRIVLEQDMEAMLACFEAIPVQPGELWYVPGGVPHAIGEGLLVMEIMEPSDLVVRCEFEREGIVVPPEARFMGRDPDFALGIFHYEQWSPAEVRDRLCVQPESISASDGCTHQRLFGQAHSSCFEVHRLALDAGAAYTFASDERMRVAIVTTGAGRAAAGDMSLPVHKGERFIVPAGGGELRLQGGDDGLQVIICMPQVGPTDVA</sequence>
<keyword evidence="1" id="KW-0413">Isomerase</keyword>
<dbReference type="Gene3D" id="2.60.120.10">
    <property type="entry name" value="Jelly Rolls"/>
    <property type="match status" value="2"/>
</dbReference>
<reference evidence="1 2" key="1">
    <citation type="submission" date="2024-08" db="EMBL/GenBank/DDBJ databases">
        <title>Whole-genome sequencing of halo(alkali)philic microorganisms from hypersaline lakes.</title>
        <authorList>
            <person name="Sorokin D.Y."/>
            <person name="Merkel A.Y."/>
            <person name="Messina E."/>
            <person name="Yakimov M."/>
        </authorList>
    </citation>
    <scope>NUCLEOTIDE SEQUENCE [LARGE SCALE GENOMIC DNA]</scope>
    <source>
        <strain evidence="1 2">AB-hyl4</strain>
    </source>
</reference>
<dbReference type="CDD" id="cd07010">
    <property type="entry name" value="cupin_PMI_type_I_N_bac"/>
    <property type="match status" value="1"/>
</dbReference>
<evidence type="ECO:0000313" key="1">
    <source>
        <dbReference type="EMBL" id="MFA9477927.1"/>
    </source>
</evidence>
<organism evidence="1 2">
    <name type="scientific">Natronomicrosphaera hydrolytica</name>
    <dbReference type="NCBI Taxonomy" id="3242702"/>
    <lineage>
        <taxon>Bacteria</taxon>
        <taxon>Pseudomonadati</taxon>
        <taxon>Planctomycetota</taxon>
        <taxon>Phycisphaerae</taxon>
        <taxon>Phycisphaerales</taxon>
        <taxon>Phycisphaeraceae</taxon>
        <taxon>Natronomicrosphaera</taxon>
    </lineage>
</organism>
<evidence type="ECO:0000313" key="2">
    <source>
        <dbReference type="Proteomes" id="UP001575105"/>
    </source>
</evidence>
<dbReference type="SUPFAM" id="SSF51182">
    <property type="entry name" value="RmlC-like cupins"/>
    <property type="match status" value="1"/>
</dbReference>
<dbReference type="InterPro" id="IPR014710">
    <property type="entry name" value="RmlC-like_jellyroll"/>
</dbReference>
<dbReference type="InterPro" id="IPR011051">
    <property type="entry name" value="RmlC_Cupin_sf"/>
</dbReference>
<protein>
    <submittedName>
        <fullName evidence="1">Class I mannose-6-phosphate isomerase</fullName>
    </submittedName>
</protein>
<accession>A0ABV4U512</accession>
<comment type="caution">
    <text evidence="1">The sequence shown here is derived from an EMBL/GenBank/DDBJ whole genome shotgun (WGS) entry which is preliminary data.</text>
</comment>
<dbReference type="GO" id="GO:0016853">
    <property type="term" value="F:isomerase activity"/>
    <property type="evidence" value="ECO:0007669"/>
    <property type="project" value="UniProtKB-KW"/>
</dbReference>
<dbReference type="RefSeq" id="WP_425344851.1">
    <property type="nucleotide sequence ID" value="NZ_JBGUBD010000003.1"/>
</dbReference>
<dbReference type="EMBL" id="JBGUBD010000003">
    <property type="protein sequence ID" value="MFA9477927.1"/>
    <property type="molecule type" value="Genomic_DNA"/>
</dbReference>
<dbReference type="Proteomes" id="UP001575105">
    <property type="component" value="Unassembled WGS sequence"/>
</dbReference>